<comment type="caution">
    <text evidence="3">The sequence shown here is derived from an EMBL/GenBank/DDBJ whole genome shotgun (WGS) entry which is preliminary data.</text>
</comment>
<feature type="coiled-coil region" evidence="1">
    <location>
        <begin position="16"/>
        <end position="113"/>
    </location>
</feature>
<feature type="coiled-coil region" evidence="1">
    <location>
        <begin position="529"/>
        <end position="581"/>
    </location>
</feature>
<protein>
    <recommendedName>
        <fullName evidence="5">Coiled-coil domain-containing protein 170</fullName>
    </recommendedName>
</protein>
<dbReference type="Proteomes" id="UP001497525">
    <property type="component" value="Unassembled WGS sequence"/>
</dbReference>
<feature type="coiled-coil region" evidence="1">
    <location>
        <begin position="162"/>
        <end position="259"/>
    </location>
</feature>
<organism evidence="3 4">
    <name type="scientific">Calicophoron daubneyi</name>
    <name type="common">Rumen fluke</name>
    <name type="synonym">Paramphistomum daubneyi</name>
    <dbReference type="NCBI Taxonomy" id="300641"/>
    <lineage>
        <taxon>Eukaryota</taxon>
        <taxon>Metazoa</taxon>
        <taxon>Spiralia</taxon>
        <taxon>Lophotrochozoa</taxon>
        <taxon>Platyhelminthes</taxon>
        <taxon>Trematoda</taxon>
        <taxon>Digenea</taxon>
        <taxon>Plagiorchiida</taxon>
        <taxon>Pronocephalata</taxon>
        <taxon>Paramphistomoidea</taxon>
        <taxon>Paramphistomidae</taxon>
        <taxon>Calicophoron</taxon>
    </lineage>
</organism>
<evidence type="ECO:0008006" key="5">
    <source>
        <dbReference type="Google" id="ProtNLM"/>
    </source>
</evidence>
<dbReference type="AlphaFoldDB" id="A0AAV2SZU9"/>
<proteinExistence type="predicted"/>
<evidence type="ECO:0000256" key="2">
    <source>
        <dbReference type="SAM" id="MobiDB-lite"/>
    </source>
</evidence>
<dbReference type="InterPro" id="IPR039139">
    <property type="entry name" value="CCDC170-like"/>
</dbReference>
<accession>A0AAV2SZU9</accession>
<name>A0AAV2SZU9_CALDB</name>
<sequence length="798" mass="90269">MKSDVIESTATLMYKIEKLEAELNGTRCEADKYREEARIAKHQLSLTEEALSKSEAKCQEQAQHISKLEEEAKAFDALKKRSQAAVIGLQEVVRESQDKVVQLESRLRTVLEKKDEDKHSSEKHAVEATKLINQIARRLGLSESNITQETVLENLMERLDQAAVSEMRRSQAEMELKKVQQELESMRSSSVELTKRHDATFNEKKALNEKFGVFAAENTDLRNQVDLIQNMLRSKERQILEFKRQIDQLVQENQKQVEDIRKSKFQAQVESSQMKALLESLAATLSTVDHPCVATDAGVKQAVVELLNRVNTLKEAGNEFQKRVGELKKQFEARIKSDTAINQELLSTRQRTRELETDKSKLEAELLALKILVDNTKGTEMRIADLLQHANDRLRDFGPSPEVRDLISIIQEALSLLSPDGQRGCLAETEESHARDERLKWLEQGRSETHPPMDPNSSKTACDHQLLNALTNKVYSSDGLFNSSDLELIRLFCSSCARSLAVAACYKLSEMHDRFKEMRTMSKPDDISNRAYEMTLENLQSQLAEAQQRVLELSATLADVEKQKATENEELSKTVDRLEKARLIQAKKLEHLQRLSEQEASETRRKLETLNTSKRLLAETCQKKMQLRDFRDVVGRLVNVDTRFEPNAENLILQRIQQLLDVARGLNRMNYGQMFGVTPNSWATAAMGCMPQVYPSVPALLSTAPVGTASTVTFSGTARPRFPRSASAQSTGKVMTPRDNGLENRTNPSAEAPRIPLTNGVKPDIIRSTESKIQARRPVTGKTRKPGTTTPKRDERMY</sequence>
<evidence type="ECO:0000256" key="1">
    <source>
        <dbReference type="SAM" id="Coils"/>
    </source>
</evidence>
<reference evidence="3" key="1">
    <citation type="submission" date="2024-06" db="EMBL/GenBank/DDBJ databases">
        <authorList>
            <person name="Liu X."/>
            <person name="Lenzi L."/>
            <person name="Haldenby T S."/>
            <person name="Uol C."/>
        </authorList>
    </citation>
    <scope>NUCLEOTIDE SEQUENCE</scope>
</reference>
<dbReference type="PANTHER" id="PTHR18863:SF6">
    <property type="entry name" value="COILED-COIL DOMAIN-CONTAINING PROTEIN 170"/>
    <property type="match status" value="1"/>
</dbReference>
<keyword evidence="1" id="KW-0175">Coiled coil</keyword>
<gene>
    <name evidence="3" type="ORF">CDAUBV1_LOCUS1367</name>
</gene>
<feature type="coiled-coil region" evidence="1">
    <location>
        <begin position="345"/>
        <end position="372"/>
    </location>
</feature>
<evidence type="ECO:0000313" key="3">
    <source>
        <dbReference type="EMBL" id="CAL5129910.1"/>
    </source>
</evidence>
<dbReference type="EMBL" id="CAXLJL010000056">
    <property type="protein sequence ID" value="CAL5129910.1"/>
    <property type="molecule type" value="Genomic_DNA"/>
</dbReference>
<evidence type="ECO:0000313" key="4">
    <source>
        <dbReference type="Proteomes" id="UP001497525"/>
    </source>
</evidence>
<dbReference type="PANTHER" id="PTHR18863">
    <property type="entry name" value="TSEC-2-RELATED"/>
    <property type="match status" value="1"/>
</dbReference>
<feature type="region of interest" description="Disordered" evidence="2">
    <location>
        <begin position="717"/>
        <end position="798"/>
    </location>
</feature>